<evidence type="ECO:0000256" key="8">
    <source>
        <dbReference type="ARBA" id="ARBA00038120"/>
    </source>
</evidence>
<dbReference type="SUPFAM" id="SSF53448">
    <property type="entry name" value="Nucleotide-diphospho-sugar transferases"/>
    <property type="match status" value="1"/>
</dbReference>
<accession>A0A1I5MU79</accession>
<comment type="subcellular location">
    <subcellularLocation>
        <location evidence="1">Cell membrane</location>
    </subcellularLocation>
</comment>
<dbReference type="AlphaFoldDB" id="A0A1I5MU79"/>
<name>A0A1I5MU79_9ACTN</name>
<dbReference type="InterPro" id="IPR029044">
    <property type="entry name" value="Nucleotide-diphossugar_trans"/>
</dbReference>
<comment type="function">
    <text evidence="6">Catalyzes the glycosylation of 4,4'-diaponeurosporenoate, i.e. the esterification of glucose at the C1'' position with the carboxyl group of 4,4'-diaponeurosporenic acid, to form glycosyl-4,4'-diaponeurosporenoate. This is a step in the biosynthesis of staphyloxanthin, an orange pigment present in most staphylococci strains.</text>
</comment>
<comment type="similarity">
    <text evidence="8">Belongs to the glycosyltransferase 2 family. CrtQ subfamily.</text>
</comment>
<evidence type="ECO:0000256" key="5">
    <source>
        <dbReference type="ARBA" id="ARBA00023136"/>
    </source>
</evidence>
<evidence type="ECO:0000256" key="3">
    <source>
        <dbReference type="ARBA" id="ARBA00022676"/>
    </source>
</evidence>
<dbReference type="OrthoDB" id="5243838at2"/>
<dbReference type="Gene3D" id="3.90.550.10">
    <property type="entry name" value="Spore Coat Polysaccharide Biosynthesis Protein SpsA, Chain A"/>
    <property type="match status" value="1"/>
</dbReference>
<evidence type="ECO:0000256" key="1">
    <source>
        <dbReference type="ARBA" id="ARBA00004236"/>
    </source>
</evidence>
<evidence type="ECO:0000313" key="11">
    <source>
        <dbReference type="EMBL" id="SFP13124.1"/>
    </source>
</evidence>
<dbReference type="Pfam" id="PF00535">
    <property type="entry name" value="Glycos_transf_2"/>
    <property type="match status" value="1"/>
</dbReference>
<evidence type="ECO:0000313" key="12">
    <source>
        <dbReference type="Proteomes" id="UP000198857"/>
    </source>
</evidence>
<dbReference type="PANTHER" id="PTHR43646:SF2">
    <property type="entry name" value="GLYCOSYLTRANSFERASE 2-LIKE DOMAIN-CONTAINING PROTEIN"/>
    <property type="match status" value="1"/>
</dbReference>
<evidence type="ECO:0000256" key="6">
    <source>
        <dbReference type="ARBA" id="ARBA00037281"/>
    </source>
</evidence>
<evidence type="ECO:0000256" key="2">
    <source>
        <dbReference type="ARBA" id="ARBA00022475"/>
    </source>
</evidence>
<dbReference type="InterPro" id="IPR001173">
    <property type="entry name" value="Glyco_trans_2-like"/>
</dbReference>
<dbReference type="GO" id="GO:0016757">
    <property type="term" value="F:glycosyltransferase activity"/>
    <property type="evidence" value="ECO:0007669"/>
    <property type="project" value="UniProtKB-KW"/>
</dbReference>
<evidence type="ECO:0000259" key="10">
    <source>
        <dbReference type="Pfam" id="PF00535"/>
    </source>
</evidence>
<dbReference type="PANTHER" id="PTHR43646">
    <property type="entry name" value="GLYCOSYLTRANSFERASE"/>
    <property type="match status" value="1"/>
</dbReference>
<keyword evidence="3" id="KW-0328">Glycosyltransferase</keyword>
<dbReference type="EMBL" id="FOWQ01000003">
    <property type="protein sequence ID" value="SFP13124.1"/>
    <property type="molecule type" value="Genomic_DNA"/>
</dbReference>
<keyword evidence="4 11" id="KW-0808">Transferase</keyword>
<sequence>MSDALREQRPASQQFLDVSVVVPVRNAESLIEDCLASIRRANPREIIVVDGLSSDRTVEIARRHGATVLSDEGRGLPVARRMGAEAASSRLVALVDVDVRLGEGDLERLLTEFREEGYTALQAGLHSVSGSGYWGRALANHHRTGRSKNWFGVVATVFDRDTLLTHGFDDRFLSGEDVDLRWRLQRAGARIGVSRRTVVEHRFEDSWDFAKGQFVADGHGLGRMVVNHGVRAAVLLGLPAAAAVRGIVLSLVRLSPQWIPYYLVFAVYNYLAMGRELLGHLGRARRRPSPGASA</sequence>
<evidence type="ECO:0000256" key="7">
    <source>
        <dbReference type="ARBA" id="ARBA00037904"/>
    </source>
</evidence>
<keyword evidence="5" id="KW-0472">Membrane</keyword>
<organism evidence="11 12">
    <name type="scientific">Geodermatophilus dictyosporus</name>
    <dbReference type="NCBI Taxonomy" id="1523247"/>
    <lineage>
        <taxon>Bacteria</taxon>
        <taxon>Bacillati</taxon>
        <taxon>Actinomycetota</taxon>
        <taxon>Actinomycetes</taxon>
        <taxon>Geodermatophilales</taxon>
        <taxon>Geodermatophilaceae</taxon>
        <taxon>Geodermatophilus</taxon>
    </lineage>
</organism>
<protein>
    <recommendedName>
        <fullName evidence="9">4,4'-diaponeurosporenoate glycosyltransferase</fullName>
    </recommendedName>
</protein>
<dbReference type="STRING" id="1523247.SAMN05660464_2154"/>
<gene>
    <name evidence="11" type="ORF">SAMN05660464_2154</name>
</gene>
<evidence type="ECO:0000256" key="4">
    <source>
        <dbReference type="ARBA" id="ARBA00022679"/>
    </source>
</evidence>
<dbReference type="RefSeq" id="WP_091109050.1">
    <property type="nucleotide sequence ID" value="NZ_FOWQ01000003.1"/>
</dbReference>
<evidence type="ECO:0000256" key="9">
    <source>
        <dbReference type="ARBA" id="ARBA00040345"/>
    </source>
</evidence>
<comment type="pathway">
    <text evidence="7">Carotenoid biosynthesis; staphyloxanthin biosynthesis; staphyloxanthin from farnesyl diphosphate: step 4/5.</text>
</comment>
<keyword evidence="2" id="KW-1003">Cell membrane</keyword>
<proteinExistence type="inferred from homology"/>
<reference evidence="12" key="1">
    <citation type="submission" date="2016-10" db="EMBL/GenBank/DDBJ databases">
        <authorList>
            <person name="Varghese N."/>
            <person name="Submissions S."/>
        </authorList>
    </citation>
    <scope>NUCLEOTIDE SEQUENCE [LARGE SCALE GENOMIC DNA]</scope>
    <source>
        <strain evidence="12">DSM 44208</strain>
    </source>
</reference>
<keyword evidence="12" id="KW-1185">Reference proteome</keyword>
<feature type="domain" description="Glycosyltransferase 2-like" evidence="10">
    <location>
        <begin position="19"/>
        <end position="137"/>
    </location>
</feature>
<dbReference type="Proteomes" id="UP000198857">
    <property type="component" value="Unassembled WGS sequence"/>
</dbReference>
<dbReference type="GO" id="GO:0005886">
    <property type="term" value="C:plasma membrane"/>
    <property type="evidence" value="ECO:0007669"/>
    <property type="project" value="UniProtKB-SubCell"/>
</dbReference>